<name>A0A9D3SZ32_MEGAT</name>
<dbReference type="EMBL" id="JAFDVH010000016">
    <property type="protein sequence ID" value="KAG7462586.1"/>
    <property type="molecule type" value="Genomic_DNA"/>
</dbReference>
<comment type="caution">
    <text evidence="3">The sequence shown here is derived from an EMBL/GenBank/DDBJ whole genome shotgun (WGS) entry which is preliminary data.</text>
</comment>
<feature type="coiled-coil region" evidence="1">
    <location>
        <begin position="92"/>
        <end position="119"/>
    </location>
</feature>
<feature type="compositionally biased region" description="Low complexity" evidence="2">
    <location>
        <begin position="249"/>
        <end position="269"/>
    </location>
</feature>
<proteinExistence type="predicted"/>
<dbReference type="Proteomes" id="UP001046870">
    <property type="component" value="Chromosome 16"/>
</dbReference>
<organism evidence="3 4">
    <name type="scientific">Megalops atlanticus</name>
    <name type="common">Tarpon</name>
    <name type="synonym">Clupea gigantea</name>
    <dbReference type="NCBI Taxonomy" id="7932"/>
    <lineage>
        <taxon>Eukaryota</taxon>
        <taxon>Metazoa</taxon>
        <taxon>Chordata</taxon>
        <taxon>Craniata</taxon>
        <taxon>Vertebrata</taxon>
        <taxon>Euteleostomi</taxon>
        <taxon>Actinopterygii</taxon>
        <taxon>Neopterygii</taxon>
        <taxon>Teleostei</taxon>
        <taxon>Elopiformes</taxon>
        <taxon>Megalopidae</taxon>
        <taxon>Megalops</taxon>
    </lineage>
</organism>
<keyword evidence="1" id="KW-0175">Coiled coil</keyword>
<protein>
    <submittedName>
        <fullName evidence="3">Uncharacterized protein</fullName>
    </submittedName>
</protein>
<evidence type="ECO:0000313" key="4">
    <source>
        <dbReference type="Proteomes" id="UP001046870"/>
    </source>
</evidence>
<gene>
    <name evidence="3" type="ORF">MATL_G00186340</name>
</gene>
<sequence length="288" mass="31482">MLNDVAFLTELASIMDVLTKAAVVEFMKLSDERSSRAAELCLDMPWKSQSGSEIPKKTPVVSELRTAQLTSVMEVLVKEALDKIGKLVDEGCAVLRLEMSRSHNENEELKKKLLLMEIELKTRGHGGAIALESSAAGTRRTVGVQAEFMKAESVEHPLSTLFSDGELTHVEEEDTPLQSAFTSDRCTDVQMDTSESLFMKDARTEEDVSSCDLQEGMKISGEADAVGSRADAGEDCLSEQQQSEEERSPQSTPAESQQQQDPQPTQAEANLDVTAENGYTHSVSVFTS</sequence>
<reference evidence="3" key="1">
    <citation type="submission" date="2021-01" db="EMBL/GenBank/DDBJ databases">
        <authorList>
            <person name="Zahm M."/>
            <person name="Roques C."/>
            <person name="Cabau C."/>
            <person name="Klopp C."/>
            <person name="Donnadieu C."/>
            <person name="Jouanno E."/>
            <person name="Lampietro C."/>
            <person name="Louis A."/>
            <person name="Herpin A."/>
            <person name="Echchiki A."/>
            <person name="Berthelot C."/>
            <person name="Parey E."/>
            <person name="Roest-Crollius H."/>
            <person name="Braasch I."/>
            <person name="Postlethwait J."/>
            <person name="Bobe J."/>
            <person name="Montfort J."/>
            <person name="Bouchez O."/>
            <person name="Begum T."/>
            <person name="Mejri S."/>
            <person name="Adams A."/>
            <person name="Chen W.-J."/>
            <person name="Guiguen Y."/>
        </authorList>
    </citation>
    <scope>NUCLEOTIDE SEQUENCE</scope>
    <source>
        <strain evidence="3">YG-15Mar2019-1</strain>
        <tissue evidence="3">Brain</tissue>
    </source>
</reference>
<accession>A0A9D3SZ32</accession>
<evidence type="ECO:0000313" key="3">
    <source>
        <dbReference type="EMBL" id="KAG7462586.1"/>
    </source>
</evidence>
<feature type="region of interest" description="Disordered" evidence="2">
    <location>
        <begin position="197"/>
        <end position="216"/>
    </location>
</feature>
<feature type="region of interest" description="Disordered" evidence="2">
    <location>
        <begin position="225"/>
        <end position="288"/>
    </location>
</feature>
<evidence type="ECO:0000256" key="1">
    <source>
        <dbReference type="SAM" id="Coils"/>
    </source>
</evidence>
<keyword evidence="4" id="KW-1185">Reference proteome</keyword>
<dbReference type="AlphaFoldDB" id="A0A9D3SZ32"/>
<evidence type="ECO:0000256" key="2">
    <source>
        <dbReference type="SAM" id="MobiDB-lite"/>
    </source>
</evidence>
<feature type="compositionally biased region" description="Polar residues" evidence="2">
    <location>
        <begin position="277"/>
        <end position="288"/>
    </location>
</feature>